<accession>A0ABW8PZA7</accession>
<gene>
    <name evidence="1" type="ORF">V6U78_11280</name>
</gene>
<proteinExistence type="predicted"/>
<evidence type="ECO:0000313" key="1">
    <source>
        <dbReference type="EMBL" id="MFK7161618.1"/>
    </source>
</evidence>
<evidence type="ECO:0000313" key="2">
    <source>
        <dbReference type="Proteomes" id="UP001621714"/>
    </source>
</evidence>
<name>A0ABW8PZA7_9GAMM</name>
<dbReference type="Proteomes" id="UP001621714">
    <property type="component" value="Unassembled WGS sequence"/>
</dbReference>
<comment type="caution">
    <text evidence="1">The sequence shown here is derived from an EMBL/GenBank/DDBJ whole genome shotgun (WGS) entry which is preliminary data.</text>
</comment>
<dbReference type="RefSeq" id="WP_405340784.1">
    <property type="nucleotide sequence ID" value="NZ_JBANFI010000007.1"/>
</dbReference>
<protein>
    <submittedName>
        <fullName evidence="1">Uncharacterized protein</fullName>
    </submittedName>
</protein>
<organism evidence="1 2">
    <name type="scientific">Marinospirillum alkalitolerans</name>
    <dbReference type="NCBI Taxonomy" id="3123374"/>
    <lineage>
        <taxon>Bacteria</taxon>
        <taxon>Pseudomonadati</taxon>
        <taxon>Pseudomonadota</taxon>
        <taxon>Gammaproteobacteria</taxon>
        <taxon>Oceanospirillales</taxon>
        <taxon>Oceanospirillaceae</taxon>
        <taxon>Marinospirillum</taxon>
    </lineage>
</organism>
<keyword evidence="2" id="KW-1185">Reference proteome</keyword>
<sequence length="175" mass="19153">MRIENSYNHSLEAQESLNTSLNSAQGAQFSLMLSLMMAPVYSPDLSDIYSNMAINSPQAVYPTHIPTRFDPPELSQYAGPPAAYRDLRLVEDTYARQMARRIQGDMGIALVHGNAGYFSWLRALTEQYPKLQFVTTLKAATGPSPHQVAAAYAAQAKPDTATLIKEINSSLTVAA</sequence>
<dbReference type="EMBL" id="JBANFI010000007">
    <property type="protein sequence ID" value="MFK7161618.1"/>
    <property type="molecule type" value="Genomic_DNA"/>
</dbReference>
<reference evidence="1 2" key="1">
    <citation type="submission" date="2024-02" db="EMBL/GenBank/DDBJ databases">
        <title>Marinospirillum sp. MEB 164 isolated from Lonar lake sediment.</title>
        <authorList>
            <person name="Joshi A."/>
            <person name="Thite S."/>
        </authorList>
    </citation>
    <scope>NUCLEOTIDE SEQUENCE [LARGE SCALE GENOMIC DNA]</scope>
    <source>
        <strain evidence="1 2">MEB164</strain>
    </source>
</reference>